<dbReference type="AlphaFoldDB" id="A0A4R8HAY8"/>
<dbReference type="InterPro" id="IPR036986">
    <property type="entry name" value="S4_RNA-bd_sf"/>
</dbReference>
<gene>
    <name evidence="9" type="ORF">C7959_105119</name>
</gene>
<evidence type="ECO:0000313" key="9">
    <source>
        <dbReference type="EMBL" id="TDX52763.1"/>
    </source>
</evidence>
<evidence type="ECO:0000256" key="1">
    <source>
        <dbReference type="ARBA" id="ARBA00000073"/>
    </source>
</evidence>
<dbReference type="SUPFAM" id="SSF55174">
    <property type="entry name" value="Alpha-L RNA-binding motif"/>
    <property type="match status" value="1"/>
</dbReference>
<dbReference type="RefSeq" id="WP_134115526.1">
    <property type="nucleotide sequence ID" value="NZ_SOEG01000005.1"/>
</dbReference>
<comment type="similarity">
    <text evidence="2 7">Belongs to the pseudouridine synthase RluA family.</text>
</comment>
<dbReference type="PROSITE" id="PS50889">
    <property type="entry name" value="S4"/>
    <property type="match status" value="1"/>
</dbReference>
<evidence type="ECO:0000259" key="8">
    <source>
        <dbReference type="SMART" id="SM00363"/>
    </source>
</evidence>
<feature type="domain" description="RNA-binding S4" evidence="8">
    <location>
        <begin position="16"/>
        <end position="73"/>
    </location>
</feature>
<dbReference type="Gene3D" id="3.10.290.10">
    <property type="entry name" value="RNA-binding S4 domain"/>
    <property type="match status" value="1"/>
</dbReference>
<reference evidence="9 10" key="1">
    <citation type="submission" date="2019-03" db="EMBL/GenBank/DDBJ databases">
        <title>Subsurface microbial communities from deep shales in Ohio and West Virginia, USA.</title>
        <authorList>
            <person name="Wrighton K."/>
        </authorList>
    </citation>
    <scope>NUCLEOTIDE SEQUENCE [LARGE SCALE GENOMIC DNA]</scope>
    <source>
        <strain evidence="9 10">MSL 6dP</strain>
    </source>
</reference>
<evidence type="ECO:0000256" key="7">
    <source>
        <dbReference type="RuleBase" id="RU362028"/>
    </source>
</evidence>
<evidence type="ECO:0000256" key="4">
    <source>
        <dbReference type="ARBA" id="ARBA00023235"/>
    </source>
</evidence>
<feature type="active site" evidence="5">
    <location>
        <position position="139"/>
    </location>
</feature>
<organism evidence="9 10">
    <name type="scientific">Orenia marismortui</name>
    <dbReference type="NCBI Taxonomy" id="46469"/>
    <lineage>
        <taxon>Bacteria</taxon>
        <taxon>Bacillati</taxon>
        <taxon>Bacillota</taxon>
        <taxon>Clostridia</taxon>
        <taxon>Halanaerobiales</taxon>
        <taxon>Halobacteroidaceae</taxon>
        <taxon>Orenia</taxon>
    </lineage>
</organism>
<dbReference type="NCBIfam" id="TIGR00005">
    <property type="entry name" value="rluA_subfam"/>
    <property type="match status" value="1"/>
</dbReference>
<protein>
    <recommendedName>
        <fullName evidence="7">Pseudouridine synthase</fullName>
        <ecNumber evidence="7">5.4.99.-</ecNumber>
    </recommendedName>
</protein>
<dbReference type="Pfam" id="PF00849">
    <property type="entry name" value="PseudoU_synth_2"/>
    <property type="match status" value="1"/>
</dbReference>
<dbReference type="Gene3D" id="3.30.2350.10">
    <property type="entry name" value="Pseudouridine synthase"/>
    <property type="match status" value="1"/>
</dbReference>
<evidence type="ECO:0000256" key="6">
    <source>
        <dbReference type="PROSITE-ProRule" id="PRU00182"/>
    </source>
</evidence>
<evidence type="ECO:0000313" key="10">
    <source>
        <dbReference type="Proteomes" id="UP000295832"/>
    </source>
</evidence>
<keyword evidence="3 6" id="KW-0694">RNA-binding</keyword>
<evidence type="ECO:0000256" key="2">
    <source>
        <dbReference type="ARBA" id="ARBA00010876"/>
    </source>
</evidence>
<dbReference type="InterPro" id="IPR006224">
    <property type="entry name" value="PsdUridine_synth_RluA-like_CS"/>
</dbReference>
<dbReference type="SUPFAM" id="SSF55120">
    <property type="entry name" value="Pseudouridine synthase"/>
    <property type="match status" value="1"/>
</dbReference>
<dbReference type="Pfam" id="PF01479">
    <property type="entry name" value="S4"/>
    <property type="match status" value="1"/>
</dbReference>
<evidence type="ECO:0000256" key="3">
    <source>
        <dbReference type="ARBA" id="ARBA00022884"/>
    </source>
</evidence>
<dbReference type="CDD" id="cd00165">
    <property type="entry name" value="S4"/>
    <property type="match status" value="1"/>
</dbReference>
<accession>A0A4R8HAY8</accession>
<comment type="function">
    <text evidence="7">Responsible for synthesis of pseudouridine from uracil.</text>
</comment>
<keyword evidence="10" id="KW-1185">Reference proteome</keyword>
<evidence type="ECO:0000256" key="5">
    <source>
        <dbReference type="PIRSR" id="PIRSR606225-1"/>
    </source>
</evidence>
<dbReference type="PANTHER" id="PTHR21600:SF44">
    <property type="entry name" value="RIBOSOMAL LARGE SUBUNIT PSEUDOURIDINE SYNTHASE D"/>
    <property type="match status" value="1"/>
</dbReference>
<dbReference type="FunFam" id="3.30.2350.10:FF:000006">
    <property type="entry name" value="Pseudouridine synthase"/>
    <property type="match status" value="1"/>
</dbReference>
<dbReference type="InterPro" id="IPR006225">
    <property type="entry name" value="PsdUridine_synth_RluC/D"/>
</dbReference>
<dbReference type="GO" id="GO:0000455">
    <property type="term" value="P:enzyme-directed rRNA pseudouridine synthesis"/>
    <property type="evidence" value="ECO:0007669"/>
    <property type="project" value="TreeGrafter"/>
</dbReference>
<dbReference type="EC" id="5.4.99.-" evidence="7"/>
<dbReference type="CDD" id="cd02869">
    <property type="entry name" value="PseudoU_synth_RluA_like"/>
    <property type="match status" value="1"/>
</dbReference>
<dbReference type="STRING" id="926561.GCA_000379025_03121"/>
<comment type="caution">
    <text evidence="9">The sequence shown here is derived from an EMBL/GenBank/DDBJ whole genome shotgun (WGS) entry which is preliminary data.</text>
</comment>
<name>A0A4R8HAY8_9FIRM</name>
<keyword evidence="4 7" id="KW-0413">Isomerase</keyword>
<dbReference type="InterPro" id="IPR002942">
    <property type="entry name" value="S4_RNA-bd"/>
</dbReference>
<dbReference type="Proteomes" id="UP000295832">
    <property type="component" value="Unassembled WGS sequence"/>
</dbReference>
<comment type="catalytic activity">
    <reaction evidence="1 7">
        <text>a uridine in RNA = a pseudouridine in RNA</text>
        <dbReference type="Rhea" id="RHEA:48348"/>
        <dbReference type="Rhea" id="RHEA-COMP:12068"/>
        <dbReference type="Rhea" id="RHEA-COMP:12069"/>
        <dbReference type="ChEBI" id="CHEBI:65314"/>
        <dbReference type="ChEBI" id="CHEBI:65315"/>
    </reaction>
</comment>
<sequence length="303" mass="34895">MDNKREFIITQEDNNNRLDKFLSRQNKDLSRSYLQELIDNDNVLVNGNVVKKSYKLNTDDNVEVIIPKPAELTLEAQDIPLDIIYEDKDIIVINKQPDLVVHPAPGNEDGTLVNALLYHCNNLSGINGVIRPGIVHRLDKDTSGAMVIAKNDQSHLNLAEQFKERTTKKIYLTIVDGRLKYKKGKIDAAIGRDPKDRKKMAVTSKNSKKAISRFELLEKYEKHSLVKVKLETGRTHQIRLHMGYLGHPVVGDKLYGYNHNYLTVDRQMLHSHTLGFYHPTTEEWMEFEAPLLEDMEKVLERLR</sequence>
<dbReference type="InterPro" id="IPR020103">
    <property type="entry name" value="PsdUridine_synth_cat_dom_sf"/>
</dbReference>
<dbReference type="GO" id="GO:0003723">
    <property type="term" value="F:RNA binding"/>
    <property type="evidence" value="ECO:0007669"/>
    <property type="project" value="UniProtKB-KW"/>
</dbReference>
<dbReference type="InterPro" id="IPR006145">
    <property type="entry name" value="PsdUridine_synth_RsuA/RluA"/>
</dbReference>
<dbReference type="PANTHER" id="PTHR21600">
    <property type="entry name" value="MITOCHONDRIAL RNA PSEUDOURIDINE SYNTHASE"/>
    <property type="match status" value="1"/>
</dbReference>
<proteinExistence type="inferred from homology"/>
<dbReference type="SMART" id="SM00363">
    <property type="entry name" value="S4"/>
    <property type="match status" value="1"/>
</dbReference>
<dbReference type="PROSITE" id="PS01129">
    <property type="entry name" value="PSI_RLU"/>
    <property type="match status" value="1"/>
</dbReference>
<dbReference type="InterPro" id="IPR050188">
    <property type="entry name" value="RluA_PseudoU_synthase"/>
</dbReference>
<dbReference type="EMBL" id="SOEG01000005">
    <property type="protein sequence ID" value="TDX52763.1"/>
    <property type="molecule type" value="Genomic_DNA"/>
</dbReference>
<dbReference type="GO" id="GO:0120159">
    <property type="term" value="F:rRNA pseudouridine synthase activity"/>
    <property type="evidence" value="ECO:0007669"/>
    <property type="project" value="UniProtKB-ARBA"/>
</dbReference>